<evidence type="ECO:0000313" key="6">
    <source>
        <dbReference type="Proteomes" id="UP001159364"/>
    </source>
</evidence>
<comment type="caution">
    <text evidence="5">The sequence shown here is derived from an EMBL/GenBank/DDBJ whole genome shotgun (WGS) entry which is preliminary data.</text>
</comment>
<feature type="region of interest" description="Disordered" evidence="3">
    <location>
        <begin position="252"/>
        <end position="273"/>
    </location>
</feature>
<keyword evidence="1 2" id="KW-0175">Coiled coil</keyword>
<evidence type="ECO:0000313" key="5">
    <source>
        <dbReference type="EMBL" id="KAJ8752471.1"/>
    </source>
</evidence>
<dbReference type="Proteomes" id="UP001159364">
    <property type="component" value="Linkage Group LG10"/>
</dbReference>
<evidence type="ECO:0000256" key="3">
    <source>
        <dbReference type="SAM" id="MobiDB-lite"/>
    </source>
</evidence>
<proteinExistence type="predicted"/>
<evidence type="ECO:0000256" key="1">
    <source>
        <dbReference type="ARBA" id="ARBA00023054"/>
    </source>
</evidence>
<protein>
    <recommendedName>
        <fullName evidence="4">NAB domain-containing protein</fullName>
    </recommendedName>
</protein>
<dbReference type="InterPro" id="IPR011684">
    <property type="entry name" value="NAB"/>
</dbReference>
<reference evidence="5 6" key="1">
    <citation type="submission" date="2021-09" db="EMBL/GenBank/DDBJ databases">
        <title>Genomic insights and catalytic innovation underlie evolution of tropane alkaloids biosynthesis.</title>
        <authorList>
            <person name="Wang Y.-J."/>
            <person name="Tian T."/>
            <person name="Huang J.-P."/>
            <person name="Huang S.-X."/>
        </authorList>
    </citation>
    <scope>NUCLEOTIDE SEQUENCE [LARGE SCALE GENOMIC DNA]</scope>
    <source>
        <strain evidence="5">KIB-2018</strain>
        <tissue evidence="5">Leaf</tissue>
    </source>
</reference>
<dbReference type="AlphaFoldDB" id="A0AAV8SJM6"/>
<organism evidence="5 6">
    <name type="scientific">Erythroxylum novogranatense</name>
    <dbReference type="NCBI Taxonomy" id="1862640"/>
    <lineage>
        <taxon>Eukaryota</taxon>
        <taxon>Viridiplantae</taxon>
        <taxon>Streptophyta</taxon>
        <taxon>Embryophyta</taxon>
        <taxon>Tracheophyta</taxon>
        <taxon>Spermatophyta</taxon>
        <taxon>Magnoliopsida</taxon>
        <taxon>eudicotyledons</taxon>
        <taxon>Gunneridae</taxon>
        <taxon>Pentapetalae</taxon>
        <taxon>rosids</taxon>
        <taxon>fabids</taxon>
        <taxon>Malpighiales</taxon>
        <taxon>Erythroxylaceae</taxon>
        <taxon>Erythroxylum</taxon>
    </lineage>
</organism>
<sequence length="299" mass="34870">MDIEERVVMLLKSTSEEEEQLQSNSDTFAERAEFYFHKRPQLLVLLRDLYGSYITLLERCKRNESKKSLFSSDIDLGVDEMVAELVWKNVERELLVDQVGEMEQQGCVSSKMIDLLKKLLEILESERVVLLNENARLEQMVSALLEENRGLKSEGVLLKKKANELARYVVKVTEDHRMALVSRKTEHLEEQIYGLKERRKIEYYSDEQLVTFRRETRKGEMNRNLNGYCYQNAGWFQFEKLKIMKRGENGARSYSGEGVRSGGSEKQTSSSVQKWWGRMRTTSVDFLMRGGGLRRYSST</sequence>
<dbReference type="GO" id="GO:0003779">
    <property type="term" value="F:actin binding"/>
    <property type="evidence" value="ECO:0007669"/>
    <property type="project" value="InterPro"/>
</dbReference>
<feature type="domain" description="NAB" evidence="4">
    <location>
        <begin position="1"/>
        <end position="67"/>
    </location>
</feature>
<gene>
    <name evidence="5" type="ORF">K2173_004759</name>
</gene>
<keyword evidence="6" id="KW-1185">Reference proteome</keyword>
<evidence type="ECO:0000259" key="4">
    <source>
        <dbReference type="PROSITE" id="PS51774"/>
    </source>
</evidence>
<feature type="coiled-coil region" evidence="2">
    <location>
        <begin position="113"/>
        <end position="154"/>
    </location>
</feature>
<name>A0AAV8SJM6_9ROSI</name>
<accession>A0AAV8SJM6</accession>
<evidence type="ECO:0000256" key="2">
    <source>
        <dbReference type="SAM" id="Coils"/>
    </source>
</evidence>
<feature type="compositionally biased region" description="Polar residues" evidence="3">
    <location>
        <begin position="264"/>
        <end position="273"/>
    </location>
</feature>
<dbReference type="EMBL" id="JAIWQS010000010">
    <property type="protein sequence ID" value="KAJ8752471.1"/>
    <property type="molecule type" value="Genomic_DNA"/>
</dbReference>
<dbReference type="PROSITE" id="PS51774">
    <property type="entry name" value="NAB"/>
    <property type="match status" value="1"/>
</dbReference>